<organism evidence="1 2">
    <name type="scientific">Bifidobacterium longum subsp. longum</name>
    <dbReference type="NCBI Taxonomy" id="1679"/>
    <lineage>
        <taxon>Bacteria</taxon>
        <taxon>Bacillati</taxon>
        <taxon>Actinomycetota</taxon>
        <taxon>Actinomycetes</taxon>
        <taxon>Bifidobacteriales</taxon>
        <taxon>Bifidobacteriaceae</taxon>
        <taxon>Bifidobacterium</taxon>
    </lineage>
</organism>
<evidence type="ECO:0000313" key="2">
    <source>
        <dbReference type="Proteomes" id="UP000291713"/>
    </source>
</evidence>
<comment type="caution">
    <text evidence="1">The sequence shown here is derived from an EMBL/GenBank/DDBJ whole genome shotgun (WGS) entry which is preliminary data.</text>
</comment>
<dbReference type="AlphaFoldDB" id="A0A4R0TFR0"/>
<evidence type="ECO:0000313" key="1">
    <source>
        <dbReference type="EMBL" id="TCF95246.1"/>
    </source>
</evidence>
<gene>
    <name evidence="1" type="ORF">MCC10120_0943</name>
</gene>
<sequence>MGNRVWKGEPSAGGRAGTIIALGIAALVVAGVWFGWTRYWGYSPVSNLSQTFSISFSEDARAIVSKDEESFHGDGYRYVKVAADPEQVDGTILDGRDYSSGQLPQENIRIIKEADATLRLNLGTQLDALYDRPHKEITNEGGTLIIIHDADSSEWHFFECLV</sequence>
<dbReference type="Proteomes" id="UP000291713">
    <property type="component" value="Unassembled WGS sequence"/>
</dbReference>
<protein>
    <submittedName>
        <fullName evidence="1">Chaperone activity ATPase</fullName>
    </submittedName>
</protein>
<dbReference type="RefSeq" id="WP_231860191.1">
    <property type="nucleotide sequence ID" value="NZ_SHPU01000012.1"/>
</dbReference>
<accession>A0A4R0TFR0</accession>
<dbReference type="EMBL" id="SHTU01000017">
    <property type="protein sequence ID" value="TCF95246.1"/>
    <property type="molecule type" value="Genomic_DNA"/>
</dbReference>
<reference evidence="1 2" key="1">
    <citation type="journal article" date="2018" name="Sci. Rep.">
        <title>Genomic diversity and distribution of Bifidobacterium longum subsp. longum across the human lifespan.</title>
        <authorList>
            <person name="Odamaki T."/>
            <person name="Bottacini F."/>
            <person name="Kato K."/>
            <person name="Mitsuyama E."/>
            <person name="Yoshida K."/>
            <person name="Horigome A."/>
            <person name="Xiao J.Z."/>
            <person name="van Sinderen D."/>
        </authorList>
    </citation>
    <scope>NUCLEOTIDE SEQUENCE [LARGE SCALE GENOMIC DNA]</scope>
    <source>
        <strain evidence="1 2">MCC10120</strain>
    </source>
</reference>
<proteinExistence type="predicted"/>
<name>A0A4R0TFR0_BIFLL</name>